<gene>
    <name evidence="1" type="ORF">F0P93_06405</name>
</gene>
<proteinExistence type="predicted"/>
<dbReference type="RefSeq" id="WP_150875509.1">
    <property type="nucleotide sequence ID" value="NZ_VTWS01000001.1"/>
</dbReference>
<accession>A0A5N1JMD3</accession>
<protein>
    <submittedName>
        <fullName evidence="1">Uncharacterized protein</fullName>
    </submittedName>
</protein>
<evidence type="ECO:0000313" key="1">
    <source>
        <dbReference type="EMBL" id="KAA9357364.1"/>
    </source>
</evidence>
<sequence>MSQRESTGAGTKRLSKAMLTAKTNFNHAKLPRLGAVVSLPVSQLFSPKRKFIVTAYPLCDNETGIHTCYLRALDNGQEVRVSGFYCHLVA</sequence>
<organism evidence="1 2">
    <name type="scientific">Larkinella humicola</name>
    <dbReference type="NCBI Taxonomy" id="2607654"/>
    <lineage>
        <taxon>Bacteria</taxon>
        <taxon>Pseudomonadati</taxon>
        <taxon>Bacteroidota</taxon>
        <taxon>Cytophagia</taxon>
        <taxon>Cytophagales</taxon>
        <taxon>Spirosomataceae</taxon>
        <taxon>Larkinella</taxon>
    </lineage>
</organism>
<dbReference type="Proteomes" id="UP000326344">
    <property type="component" value="Unassembled WGS sequence"/>
</dbReference>
<reference evidence="1 2" key="1">
    <citation type="submission" date="2019-09" db="EMBL/GenBank/DDBJ databases">
        <title>Genome Sequence of Larkinella sp MA1.</title>
        <authorList>
            <person name="Srinivasan S."/>
        </authorList>
    </citation>
    <scope>NUCLEOTIDE SEQUENCE [LARGE SCALE GENOMIC DNA]</scope>
    <source>
        <strain evidence="1 2">MA1</strain>
    </source>
</reference>
<keyword evidence="2" id="KW-1185">Reference proteome</keyword>
<name>A0A5N1JMD3_9BACT</name>
<evidence type="ECO:0000313" key="2">
    <source>
        <dbReference type="Proteomes" id="UP000326344"/>
    </source>
</evidence>
<comment type="caution">
    <text evidence="1">The sequence shown here is derived from an EMBL/GenBank/DDBJ whole genome shotgun (WGS) entry which is preliminary data.</text>
</comment>
<dbReference type="AlphaFoldDB" id="A0A5N1JMD3"/>
<dbReference type="EMBL" id="VTWS01000001">
    <property type="protein sequence ID" value="KAA9357364.1"/>
    <property type="molecule type" value="Genomic_DNA"/>
</dbReference>